<gene>
    <name evidence="5" type="ORF">BRAFLDRAFT_82796</name>
</gene>
<dbReference type="EMBL" id="GG666489">
    <property type="protein sequence ID" value="EEN63765.1"/>
    <property type="molecule type" value="Genomic_DNA"/>
</dbReference>
<dbReference type="PROSITE" id="PS00122">
    <property type="entry name" value="CARBOXYLESTERASE_B_1"/>
    <property type="match status" value="1"/>
</dbReference>
<feature type="domain" description="Carboxylesterase type B" evidence="4">
    <location>
        <begin position="364"/>
        <end position="854"/>
    </location>
</feature>
<name>C3Y7D7_BRAFL</name>
<dbReference type="InterPro" id="IPR029058">
    <property type="entry name" value="AB_hydrolase_fold"/>
</dbReference>
<evidence type="ECO:0000256" key="3">
    <source>
        <dbReference type="SAM" id="MobiDB-lite"/>
    </source>
</evidence>
<accession>C3Y7D7</accession>
<comment type="similarity">
    <text evidence="1">Belongs to the type-B carboxylesterase/lipase family.</text>
</comment>
<protein>
    <recommendedName>
        <fullName evidence="4">Carboxylesterase type B domain-containing protein</fullName>
    </recommendedName>
</protein>
<dbReference type="GO" id="GO:0016787">
    <property type="term" value="F:hydrolase activity"/>
    <property type="evidence" value="ECO:0007669"/>
    <property type="project" value="UniProtKB-KW"/>
</dbReference>
<dbReference type="ESTHER" id="brafl-c3y7d7">
    <property type="family name" value="Carb_B_Chordata"/>
</dbReference>
<dbReference type="Pfam" id="PF00135">
    <property type="entry name" value="COesterase"/>
    <property type="match status" value="1"/>
</dbReference>
<dbReference type="InterPro" id="IPR050309">
    <property type="entry name" value="Type-B_Carboxylest/Lipase"/>
</dbReference>
<proteinExistence type="inferred from homology"/>
<dbReference type="AlphaFoldDB" id="C3Y7D7"/>
<dbReference type="InterPro" id="IPR002018">
    <property type="entry name" value="CarbesteraseB"/>
</dbReference>
<sequence>MAEEDEKPIRFQFVDPPLMIRTTSYKGCLIGKKGKYGRHTGEVIWTRYLSPRNKDKVLVNVYTYTTLPPADGTYVVLEFLMSKKFVYACEKDPRKIRLGDGDWEPYPGNPEHITTTGDPRVFLMKPCGPDSRDVMFLWHGNPQYVITVFPNPEKPAENLPEAIVLMYAYESTPPVNGTYVVLQFQQSKKYFYRKTNGELWLKKDGFDPEDAELIKTPDDPRVFLMRSYQNSGEVVFAWNGSDSQLITASEPKLRTPAKLEPPEPDGKPTDGQRFQVYPAKFKIKPRAEGDIDGTLALVHAEVEILIQKMPDKSGQLPTKRLESVSWGVMGVMAQDDGVLEDCQRETDYEGSNIPVIRRSLGLPFRPTQDPIPWTGIRDATRFGDACSQFNPLAMIKNRTEIPAVYLGIFSVPGNMSEDCLSLNVYTSDVSTTAKLPVMVWIHGGAFTLGTASSYGGEVLAAYHSVVIVTMNYRLGPLGFLQTQDDQAPGNFGLLDQVKALQWVQNNIRNFGGDPDRVTIFGESAGGLSVSYLVMSPMATGLFHRAISQSGAGLWPVRDKGDISLTKMVAGKLGCDTDHYDNMMRCLRGKPADEIQRAPDVNQMTYFVIDGHFLPEHPWYLLQKHQLNQVDYLLGTNTDEFGWLLSFTMPHVDDDGMNITEFQAAVPVDLSVMTGSIYPNGDTSTLAPRVLEEYRDPDRPDDPIAIRDQYLQFLADMFFISSTVMVAQSQSEQNVRVFQYEFQHRTSMMTFKPDYVRADHGDDVWYVFGTPLLRNVTSGSWLFPMTEEERELSRDIMAYWVNFATNGDPSDSSGSPRMRTLTDWPRYTPSLQAYLKLDVTSSPDVDLRKSRMKFWNDELPRMMGMTSESTGNGAKLNIGSILVILSLIPLYQRPCENSKVTYTTITIQLFPWLL</sequence>
<dbReference type="InterPro" id="IPR019826">
    <property type="entry name" value="Carboxylesterase_B_AS"/>
</dbReference>
<dbReference type="eggNOG" id="KOG1516">
    <property type="taxonomic scope" value="Eukaryota"/>
</dbReference>
<evidence type="ECO:0000259" key="4">
    <source>
        <dbReference type="Pfam" id="PF00135"/>
    </source>
</evidence>
<dbReference type="PANTHER" id="PTHR11559">
    <property type="entry name" value="CARBOXYLESTERASE"/>
    <property type="match status" value="1"/>
</dbReference>
<feature type="region of interest" description="Disordered" evidence="3">
    <location>
        <begin position="249"/>
        <end position="273"/>
    </location>
</feature>
<evidence type="ECO:0000256" key="2">
    <source>
        <dbReference type="ARBA" id="ARBA00022801"/>
    </source>
</evidence>
<dbReference type="FunFam" id="3.40.50.1820:FF:000128">
    <property type="entry name" value="Carboxylic ester hydrolase"/>
    <property type="match status" value="1"/>
</dbReference>
<dbReference type="Gene3D" id="3.40.50.1820">
    <property type="entry name" value="alpha/beta hydrolase"/>
    <property type="match status" value="1"/>
</dbReference>
<feature type="compositionally biased region" description="Basic and acidic residues" evidence="3">
    <location>
        <begin position="260"/>
        <end position="270"/>
    </location>
</feature>
<evidence type="ECO:0000256" key="1">
    <source>
        <dbReference type="ARBA" id="ARBA00005964"/>
    </source>
</evidence>
<keyword evidence="2" id="KW-0378">Hydrolase</keyword>
<reference evidence="5" key="1">
    <citation type="journal article" date="2008" name="Nature">
        <title>The amphioxus genome and the evolution of the chordate karyotype.</title>
        <authorList>
            <consortium name="US DOE Joint Genome Institute (JGI-PGF)"/>
            <person name="Putnam N.H."/>
            <person name="Butts T."/>
            <person name="Ferrier D.E.K."/>
            <person name="Furlong R.F."/>
            <person name="Hellsten U."/>
            <person name="Kawashima T."/>
            <person name="Robinson-Rechavi M."/>
            <person name="Shoguchi E."/>
            <person name="Terry A."/>
            <person name="Yu J.-K."/>
            <person name="Benito-Gutierrez E.L."/>
            <person name="Dubchak I."/>
            <person name="Garcia-Fernandez J."/>
            <person name="Gibson-Brown J.J."/>
            <person name="Grigoriev I.V."/>
            <person name="Horton A.C."/>
            <person name="de Jong P.J."/>
            <person name="Jurka J."/>
            <person name="Kapitonov V.V."/>
            <person name="Kohara Y."/>
            <person name="Kuroki Y."/>
            <person name="Lindquist E."/>
            <person name="Lucas S."/>
            <person name="Osoegawa K."/>
            <person name="Pennacchio L.A."/>
            <person name="Salamov A.A."/>
            <person name="Satou Y."/>
            <person name="Sauka-Spengler T."/>
            <person name="Schmutz J."/>
            <person name="Shin-I T."/>
            <person name="Toyoda A."/>
            <person name="Bronner-Fraser M."/>
            <person name="Fujiyama A."/>
            <person name="Holland L.Z."/>
            <person name="Holland P.W.H."/>
            <person name="Satoh N."/>
            <person name="Rokhsar D.S."/>
        </authorList>
    </citation>
    <scope>NUCLEOTIDE SEQUENCE [LARGE SCALE GENOMIC DNA]</scope>
    <source>
        <strain evidence="5">S238N-H82</strain>
        <tissue evidence="5">Testes</tissue>
    </source>
</reference>
<dbReference type="InParanoid" id="C3Y7D7"/>
<organism>
    <name type="scientific">Branchiostoma floridae</name>
    <name type="common">Florida lancelet</name>
    <name type="synonym">Amphioxus</name>
    <dbReference type="NCBI Taxonomy" id="7739"/>
    <lineage>
        <taxon>Eukaryota</taxon>
        <taxon>Metazoa</taxon>
        <taxon>Chordata</taxon>
        <taxon>Cephalochordata</taxon>
        <taxon>Leptocardii</taxon>
        <taxon>Amphioxiformes</taxon>
        <taxon>Branchiostomatidae</taxon>
        <taxon>Branchiostoma</taxon>
    </lineage>
</organism>
<evidence type="ECO:0000313" key="5">
    <source>
        <dbReference type="EMBL" id="EEN63765.1"/>
    </source>
</evidence>
<dbReference type="SUPFAM" id="SSF53474">
    <property type="entry name" value="alpha/beta-Hydrolases"/>
    <property type="match status" value="1"/>
</dbReference>